<dbReference type="PRINTS" id="PR00422">
    <property type="entry name" value="TRANSFERRIN"/>
</dbReference>
<keyword evidence="1" id="KW-0677">Repeat</keyword>
<keyword evidence="5" id="KW-1185">Reference proteome</keyword>
<dbReference type="Proteomes" id="UP001642483">
    <property type="component" value="Unassembled WGS sequence"/>
</dbReference>
<evidence type="ECO:0000313" key="4">
    <source>
        <dbReference type="EMBL" id="CAK8682746.1"/>
    </source>
</evidence>
<feature type="domain" description="Transferrin-like" evidence="3">
    <location>
        <begin position="411"/>
        <end position="742"/>
    </location>
</feature>
<dbReference type="CDD" id="cd13529">
    <property type="entry name" value="PBP2_transferrin"/>
    <property type="match status" value="1"/>
</dbReference>
<dbReference type="PANTHER" id="PTHR11485">
    <property type="entry name" value="TRANSFERRIN"/>
    <property type="match status" value="1"/>
</dbReference>
<dbReference type="PANTHER" id="PTHR11485:SF29">
    <property type="entry name" value="TRANSFERRIN 2"/>
    <property type="match status" value="1"/>
</dbReference>
<gene>
    <name evidence="4" type="ORF">CVLEPA_LOCUS13536</name>
</gene>
<feature type="domain" description="Transferrin-like" evidence="3">
    <location>
        <begin position="60"/>
        <end position="386"/>
    </location>
</feature>
<comment type="caution">
    <text evidence="4">The sequence shown here is derived from an EMBL/GenBank/DDBJ whole genome shotgun (WGS) entry which is preliminary data.</text>
</comment>
<evidence type="ECO:0000256" key="2">
    <source>
        <dbReference type="SAM" id="Phobius"/>
    </source>
</evidence>
<dbReference type="InterPro" id="IPR001156">
    <property type="entry name" value="Transferrin-like_dom"/>
</dbReference>
<dbReference type="PROSITE" id="PS00207">
    <property type="entry name" value="TRANSFERRIN_LIKE_3"/>
    <property type="match status" value="1"/>
</dbReference>
<dbReference type="Gene3D" id="3.40.190.10">
    <property type="entry name" value="Periplasmic binding protein-like II"/>
    <property type="match status" value="4"/>
</dbReference>
<feature type="transmembrane region" description="Helical" evidence="2">
    <location>
        <begin position="21"/>
        <end position="45"/>
    </location>
</feature>
<dbReference type="PROSITE" id="PS51408">
    <property type="entry name" value="TRANSFERRIN_LIKE_4"/>
    <property type="match status" value="2"/>
</dbReference>
<dbReference type="PROSITE" id="PS00205">
    <property type="entry name" value="TRANSFERRIN_LIKE_1"/>
    <property type="match status" value="1"/>
</dbReference>
<dbReference type="EMBL" id="CAWYQH010000096">
    <property type="protein sequence ID" value="CAK8682746.1"/>
    <property type="molecule type" value="Genomic_DNA"/>
</dbReference>
<sequence>MSSINFMSMESGESKTKPASRCLLCWTVIASLAAIGLLIGVIVLATSPSATNNNTGYAPVRWCTISSDEQTKCLKMADAFKQANMLPGVTCIAKSGVDSCVSALENSEADAITLDGGHVYNERSKLKPVMAEDYGEGDATYWAVAVVKKSDTTTFFTHSGLQGKKSCHTGLGKSAGWKMPVGTMKSLGIIKVSSSCDVSSAVGNLFGTVCAPGGDRKLCAGCDGTCEINCDGENFCGYTGAFRCLVSGGDVAFVKHTTVFDNTDGNNNDPWATSLVSQDYELLCKDGSRAPLAAYEICNMGKVPSHSVVVSVNAPASVSSAVTEMLVVAQLKFGPHTSGNFQLFGGLKPDLLFKSSTKILLPLRSDCTAERFLGNSYLSNLLQVNCAEEVLEPQTTSCVLSQYSNYSPSSLRWCVTTDAEMAKCRDLTARAQDFNIGLTIDCKLAADVDTCAQMIAEGTMDGVSMDGGEIYKAGEQLQPLAAETYNVTDVEGTTYYAVAVAKASDSSNLTRNGLQGKKTCHTGYGKTAGWNMPVGFMIENNIISFDNTTCNILDAMANFFGGSCVPGVTSLSSLSDQVKQKLCDICSGSGSNKCVTSLEPYSGYSGAFNCMKNGSGNIAFVKHLTALDTTLAPNPDDFKLLCPDGTTKPVDKYLGCNIAKVPSHAFMVSTRHSALYKARVWALLNQLQTNQTLFSSDGYGESGDKDLLFKDSTKCLLKVDNSCTYTDFLGASYVNAVDGIQCRTRDVTTKPCQLVVPTTCTP</sequence>
<dbReference type="PROSITE" id="PS00206">
    <property type="entry name" value="TRANSFERRIN_LIKE_2"/>
    <property type="match status" value="1"/>
</dbReference>
<keyword evidence="2" id="KW-0812">Transmembrane</keyword>
<accession>A0ABP0FSY7</accession>
<keyword evidence="2" id="KW-1133">Transmembrane helix</keyword>
<name>A0ABP0FSY7_CLALP</name>
<evidence type="ECO:0000259" key="3">
    <source>
        <dbReference type="PROSITE" id="PS51408"/>
    </source>
</evidence>
<dbReference type="SUPFAM" id="SSF53850">
    <property type="entry name" value="Periplasmic binding protein-like II"/>
    <property type="match status" value="2"/>
</dbReference>
<keyword evidence="2" id="KW-0472">Membrane</keyword>
<organism evidence="4 5">
    <name type="scientific">Clavelina lepadiformis</name>
    <name type="common">Light-bulb sea squirt</name>
    <name type="synonym">Ascidia lepadiformis</name>
    <dbReference type="NCBI Taxonomy" id="159417"/>
    <lineage>
        <taxon>Eukaryota</taxon>
        <taxon>Metazoa</taxon>
        <taxon>Chordata</taxon>
        <taxon>Tunicata</taxon>
        <taxon>Ascidiacea</taxon>
        <taxon>Aplousobranchia</taxon>
        <taxon>Clavelinidae</taxon>
        <taxon>Clavelina</taxon>
    </lineage>
</organism>
<proteinExistence type="predicted"/>
<reference evidence="4 5" key="1">
    <citation type="submission" date="2024-02" db="EMBL/GenBank/DDBJ databases">
        <authorList>
            <person name="Daric V."/>
            <person name="Darras S."/>
        </authorList>
    </citation>
    <scope>NUCLEOTIDE SEQUENCE [LARGE SCALE GENOMIC DNA]</scope>
</reference>
<evidence type="ECO:0000313" key="5">
    <source>
        <dbReference type="Proteomes" id="UP001642483"/>
    </source>
</evidence>
<evidence type="ECO:0000256" key="1">
    <source>
        <dbReference type="ARBA" id="ARBA00022737"/>
    </source>
</evidence>
<dbReference type="InterPro" id="IPR018195">
    <property type="entry name" value="Transferrin_Fe_BS"/>
</dbReference>
<dbReference type="SMART" id="SM00094">
    <property type="entry name" value="TR_FER"/>
    <property type="match status" value="2"/>
</dbReference>
<protein>
    <recommendedName>
        <fullName evidence="3">Transferrin-like domain-containing protein</fullName>
    </recommendedName>
</protein>
<dbReference type="Pfam" id="PF00405">
    <property type="entry name" value="Transferrin"/>
    <property type="match status" value="2"/>
</dbReference>